<keyword evidence="5 6" id="KW-0472">Membrane</keyword>
<organism evidence="8 9">
    <name type="scientific">Corynebacterium mendelii</name>
    <dbReference type="NCBI Taxonomy" id="2765362"/>
    <lineage>
        <taxon>Bacteria</taxon>
        <taxon>Bacillati</taxon>
        <taxon>Actinomycetota</taxon>
        <taxon>Actinomycetes</taxon>
        <taxon>Mycobacteriales</taxon>
        <taxon>Corynebacteriaceae</taxon>
        <taxon>Corynebacterium</taxon>
    </lineage>
</organism>
<name>A0A939DYC2_9CORY</name>
<feature type="transmembrane region" description="Helical" evidence="6">
    <location>
        <begin position="213"/>
        <end position="231"/>
    </location>
</feature>
<dbReference type="InterPro" id="IPR020846">
    <property type="entry name" value="MFS_dom"/>
</dbReference>
<evidence type="ECO:0000259" key="7">
    <source>
        <dbReference type="PROSITE" id="PS50850"/>
    </source>
</evidence>
<evidence type="ECO:0000313" key="8">
    <source>
        <dbReference type="EMBL" id="MBN9643243.1"/>
    </source>
</evidence>
<evidence type="ECO:0000256" key="6">
    <source>
        <dbReference type="SAM" id="Phobius"/>
    </source>
</evidence>
<dbReference type="PANTHER" id="PTHR23501:SF154">
    <property type="entry name" value="MULTIDRUG-EFFLUX TRANSPORTER RV1634-RELATED"/>
    <property type="match status" value="1"/>
</dbReference>
<comment type="subcellular location">
    <subcellularLocation>
        <location evidence="1">Cell membrane</location>
        <topology evidence="1">Multi-pass membrane protein</topology>
    </subcellularLocation>
</comment>
<keyword evidence="9" id="KW-1185">Reference proteome</keyword>
<protein>
    <submittedName>
        <fullName evidence="8">MFS transporter</fullName>
    </submittedName>
</protein>
<feature type="transmembrane region" description="Helical" evidence="6">
    <location>
        <begin position="402"/>
        <end position="423"/>
    </location>
</feature>
<evidence type="ECO:0000256" key="2">
    <source>
        <dbReference type="ARBA" id="ARBA00022448"/>
    </source>
</evidence>
<dbReference type="EMBL" id="JAFLEQ010000003">
    <property type="protein sequence ID" value="MBN9643243.1"/>
    <property type="molecule type" value="Genomic_DNA"/>
</dbReference>
<feature type="domain" description="Major facilitator superfamily (MFS) profile" evidence="7">
    <location>
        <begin position="27"/>
        <end position="457"/>
    </location>
</feature>
<accession>A0A939DYC2</accession>
<proteinExistence type="predicted"/>
<feature type="transmembrane region" description="Helical" evidence="6">
    <location>
        <begin position="435"/>
        <end position="453"/>
    </location>
</feature>
<dbReference type="Gene3D" id="1.20.1250.20">
    <property type="entry name" value="MFS general substrate transporter like domains"/>
    <property type="match status" value="2"/>
</dbReference>
<feature type="transmembrane region" description="Helical" evidence="6">
    <location>
        <begin position="149"/>
        <end position="175"/>
    </location>
</feature>
<evidence type="ECO:0000256" key="3">
    <source>
        <dbReference type="ARBA" id="ARBA00022692"/>
    </source>
</evidence>
<evidence type="ECO:0000313" key="9">
    <source>
        <dbReference type="Proteomes" id="UP000664332"/>
    </source>
</evidence>
<keyword evidence="3 6" id="KW-0812">Transmembrane</keyword>
<reference evidence="8" key="1">
    <citation type="submission" date="2021-03" db="EMBL/GenBank/DDBJ databases">
        <authorList>
            <person name="Sun Q."/>
        </authorList>
    </citation>
    <scope>NUCLEOTIDE SEQUENCE</scope>
    <source>
        <strain evidence="8">CCM 8862</strain>
    </source>
</reference>
<dbReference type="InterPro" id="IPR011701">
    <property type="entry name" value="MFS"/>
</dbReference>
<dbReference type="PANTHER" id="PTHR23501">
    <property type="entry name" value="MAJOR FACILITATOR SUPERFAMILY"/>
    <property type="match status" value="1"/>
</dbReference>
<dbReference type="AlphaFoldDB" id="A0A939DYC2"/>
<keyword evidence="2" id="KW-0813">Transport</keyword>
<feature type="transmembrane region" description="Helical" evidence="6">
    <location>
        <begin position="181"/>
        <end position="201"/>
    </location>
</feature>
<feature type="transmembrane region" description="Helical" evidence="6">
    <location>
        <begin position="61"/>
        <end position="86"/>
    </location>
</feature>
<sequence>MTAVNPQPPAGTPGIRPGVFSSDYRPLSIGLYTVITGCAFDQTAVTAVMPTITRDFGDQSAYSAAFVLPMSFSLVAMVVSGIVCTMRGARTSVWWGAGFLAVGLVLSIVAPTMAVFLLSRAIQGLGIGFLIVAVYAVIAQAYPPAIRTAVFAGFAAAWLLPSLLGPSVAGLLAAYSTWHAVFAFTLALLVAAVVLLIKPLVALEPVRARAPRGAVNQITASVVVAAAASGLSGTVKLSPAVGAVVFVLLGAVIVRGLKPLVPAGLFTGRTATAKLVATRGIADTMFAAEIYLPLMLAHRDHLGPTLTGIGLSVSGLTWFIGSQVQAKLSEKTTLPQAGRVCAATGFAGVAVIIVALLVGLHWVWLVAGWGIWAFGIGFLYPRMSSEALAYCPAEDTGFVSSALQVTGSVAMTGMTAACAMVALSHTVVGTGLSFALVYGLFAVVSLPAMWMLWRPGVTDPKDMPPARVH</sequence>
<gene>
    <name evidence="8" type="ORF">JZY06_01140</name>
</gene>
<dbReference type="GO" id="GO:0022857">
    <property type="term" value="F:transmembrane transporter activity"/>
    <property type="evidence" value="ECO:0007669"/>
    <property type="project" value="InterPro"/>
</dbReference>
<evidence type="ECO:0000256" key="1">
    <source>
        <dbReference type="ARBA" id="ARBA00004651"/>
    </source>
</evidence>
<dbReference type="RefSeq" id="WP_207117699.1">
    <property type="nucleotide sequence ID" value="NZ_JAFLEQ010000003.1"/>
</dbReference>
<dbReference type="InterPro" id="IPR036259">
    <property type="entry name" value="MFS_trans_sf"/>
</dbReference>
<feature type="transmembrane region" description="Helical" evidence="6">
    <location>
        <begin position="337"/>
        <end position="356"/>
    </location>
</feature>
<comment type="caution">
    <text evidence="8">The sequence shown here is derived from an EMBL/GenBank/DDBJ whole genome shotgun (WGS) entry which is preliminary data.</text>
</comment>
<keyword evidence="4 6" id="KW-1133">Transmembrane helix</keyword>
<dbReference type="SUPFAM" id="SSF103473">
    <property type="entry name" value="MFS general substrate transporter"/>
    <property type="match status" value="1"/>
</dbReference>
<dbReference type="Pfam" id="PF07690">
    <property type="entry name" value="MFS_1"/>
    <property type="match status" value="1"/>
</dbReference>
<dbReference type="PROSITE" id="PS50850">
    <property type="entry name" value="MFS"/>
    <property type="match status" value="1"/>
</dbReference>
<feature type="transmembrane region" description="Helical" evidence="6">
    <location>
        <begin position="237"/>
        <end position="257"/>
    </location>
</feature>
<feature type="transmembrane region" description="Helical" evidence="6">
    <location>
        <begin position="124"/>
        <end position="142"/>
    </location>
</feature>
<feature type="transmembrane region" description="Helical" evidence="6">
    <location>
        <begin position="93"/>
        <end position="118"/>
    </location>
</feature>
<dbReference type="GO" id="GO:0005886">
    <property type="term" value="C:plasma membrane"/>
    <property type="evidence" value="ECO:0007669"/>
    <property type="project" value="UniProtKB-SubCell"/>
</dbReference>
<evidence type="ECO:0000256" key="5">
    <source>
        <dbReference type="ARBA" id="ARBA00023136"/>
    </source>
</evidence>
<evidence type="ECO:0000256" key="4">
    <source>
        <dbReference type="ARBA" id="ARBA00022989"/>
    </source>
</evidence>
<dbReference type="Proteomes" id="UP000664332">
    <property type="component" value="Unassembled WGS sequence"/>
</dbReference>